<dbReference type="OMA" id="KCQTESE"/>
<evidence type="ECO:0000313" key="4">
    <source>
        <dbReference type="Proteomes" id="UP000054289"/>
    </source>
</evidence>
<feature type="domain" description="Duffy-antigen binding" evidence="1">
    <location>
        <begin position="115"/>
        <end position="146"/>
    </location>
</feature>
<evidence type="ECO:0008006" key="5">
    <source>
        <dbReference type="Google" id="ProtNLM"/>
    </source>
</evidence>
<dbReference type="InterPro" id="IPR042202">
    <property type="entry name" value="Duffy-ag-bd_sf"/>
</dbReference>
<name>A0A0L7KLP0_PLAFX</name>
<dbReference type="KEGG" id="pfh:PFHG_05543"/>
<accession>A0A0L7KLP0</accession>
<feature type="domain" description="Plasmodium falciparum erythrocyte membrane protein-1 N-terminal segment" evidence="2">
    <location>
        <begin position="17"/>
        <end position="55"/>
    </location>
</feature>
<dbReference type="Gene3D" id="1.20.1310.20">
    <property type="entry name" value="Duffy-antigen binding domain"/>
    <property type="match status" value="1"/>
</dbReference>
<organism evidence="3 4">
    <name type="scientific">Plasmodium falciparum (isolate HB3)</name>
    <dbReference type="NCBI Taxonomy" id="137071"/>
    <lineage>
        <taxon>Eukaryota</taxon>
        <taxon>Sar</taxon>
        <taxon>Alveolata</taxon>
        <taxon>Apicomplexa</taxon>
        <taxon>Aconoidasida</taxon>
        <taxon>Haemosporida</taxon>
        <taxon>Plasmodiidae</taxon>
        <taxon>Plasmodium</taxon>
        <taxon>Plasmodium (Laverania)</taxon>
    </lineage>
</organism>
<dbReference type="EMBL" id="GG701151">
    <property type="protein sequence ID" value="KOB64212.1"/>
    <property type="molecule type" value="Genomic_DNA"/>
</dbReference>
<proteinExistence type="predicted"/>
<dbReference type="GO" id="GO:0016020">
    <property type="term" value="C:membrane"/>
    <property type="evidence" value="ECO:0007669"/>
    <property type="project" value="InterPro"/>
</dbReference>
<dbReference type="GO" id="GO:0046789">
    <property type="term" value="F:host cell surface receptor binding"/>
    <property type="evidence" value="ECO:0007669"/>
    <property type="project" value="InterPro"/>
</dbReference>
<dbReference type="AlphaFoldDB" id="A0A0L7KLP0"/>
<dbReference type="InterPro" id="IPR008602">
    <property type="entry name" value="Duffy-antigen-binding"/>
</dbReference>
<sequence length="147" mass="15940">MERGGSGGGGDYIEDKDAKHVLDKIGQQVYKEKVEKDVGAEAYKEALKGDLKKAKGSDETVGTDDPCTFEYNELAGANDGKRHPCTELSGNDVERFSNTLGGQCTDSKMRRDGIGACAPYRRLHLCHHNLESIDTTSKTASDTLLAE</sequence>
<evidence type="ECO:0000259" key="2">
    <source>
        <dbReference type="Pfam" id="PF15447"/>
    </source>
</evidence>
<dbReference type="InterPro" id="IPR029210">
    <property type="entry name" value="PfEMP1_NTS"/>
</dbReference>
<feature type="non-terminal residue" evidence="3">
    <location>
        <position position="147"/>
    </location>
</feature>
<evidence type="ECO:0000313" key="3">
    <source>
        <dbReference type="EMBL" id="KOB64212.1"/>
    </source>
</evidence>
<reference evidence="3 4" key="1">
    <citation type="submission" date="2006-03" db="EMBL/GenBank/DDBJ databases">
        <title>Annotation of Plasmodium falciparum HB3.</title>
        <authorList>
            <consortium name="The Broad Institute Genome Sequencing Platform"/>
            <person name="Volkman S.K."/>
            <person name="Neafsey D.E."/>
            <person name="Dash A.P."/>
            <person name="Chitnis C.E."/>
            <person name="Hartl D.L."/>
            <person name="Young S.K."/>
            <person name="Zeng Q."/>
            <person name="Koehrsen M."/>
            <person name="Alvarado L."/>
            <person name="Berlin A."/>
            <person name="Borenstein D."/>
            <person name="Chapman S.B."/>
            <person name="Chen Z."/>
            <person name="Engels R."/>
            <person name="Freedman E."/>
            <person name="Gellesch M."/>
            <person name="Goldberg J."/>
            <person name="Griggs A."/>
            <person name="Gujja S."/>
            <person name="Heilman E.R."/>
            <person name="Heiman D.I."/>
            <person name="Howarth C."/>
            <person name="Jen D."/>
            <person name="Larson L."/>
            <person name="Mehta T."/>
            <person name="Neiman D."/>
            <person name="Park D."/>
            <person name="Pearson M."/>
            <person name="Roberts A."/>
            <person name="Saif S."/>
            <person name="Shea T."/>
            <person name="Shenoy N."/>
            <person name="Sisk P."/>
            <person name="Stolte C."/>
            <person name="Sykes S."/>
            <person name="Walk T."/>
            <person name="White J."/>
            <person name="Yandava C."/>
            <person name="Haas B."/>
            <person name="Henn M.R."/>
            <person name="Nusbaum C."/>
            <person name="Birren B."/>
        </authorList>
    </citation>
    <scope>NUCLEOTIDE SEQUENCE [LARGE SCALE GENOMIC DNA]</scope>
    <source>
        <strain evidence="3">HB3</strain>
    </source>
</reference>
<protein>
    <recommendedName>
        <fullName evidence="5">Plasmodium falciparum erythrocyte membrane protein-1 N-terminal segment domain-containing protein</fullName>
    </recommendedName>
</protein>
<dbReference type="Pfam" id="PF05424">
    <property type="entry name" value="Duffy_binding"/>
    <property type="match status" value="1"/>
</dbReference>
<dbReference type="OrthoDB" id="378897at2759"/>
<dbReference type="Pfam" id="PF15447">
    <property type="entry name" value="NTS"/>
    <property type="match status" value="1"/>
</dbReference>
<dbReference type="SUPFAM" id="SSF140924">
    <property type="entry name" value="Duffy binding domain-like"/>
    <property type="match status" value="1"/>
</dbReference>
<dbReference type="Proteomes" id="UP000054289">
    <property type="component" value="Unassembled WGS sequence"/>
</dbReference>
<reference evidence="4" key="2">
    <citation type="submission" date="2006-03" db="EMBL/GenBank/DDBJ databases">
        <title>The genome sequence of the Plasmodium falciparum HB3.</title>
        <authorList>
            <consortium name="The Broad Institute Genome Sequencing Platform"/>
            <person name="Birren B."/>
            <person name="Lander E."/>
            <person name="Galagan J."/>
            <person name="Nusbaum C."/>
            <person name="Devon K."/>
            <person name="Henn M."/>
            <person name="Jaffe D."/>
            <person name="Butler J."/>
            <person name="Alvarez P."/>
            <person name="Gnerre S."/>
            <person name="Grabherr M."/>
            <person name="Kleber M."/>
            <person name="Mauceli E."/>
            <person name="Brockman W."/>
            <person name="MacCallum I.A."/>
            <person name="Rounsley S."/>
            <person name="Young S."/>
            <person name="LaButti K."/>
            <person name="Pushparaj V."/>
            <person name="DeCaprio D."/>
            <person name="Crawford M."/>
            <person name="Koehrsen M."/>
            <person name="Engels R."/>
            <person name="Montgomery P."/>
            <person name="Pearson M."/>
            <person name="Howarth C."/>
            <person name="Larson L."/>
            <person name="Luoma S."/>
            <person name="White J."/>
            <person name="Kodira C."/>
            <person name="Zeng Q."/>
            <person name="Oleary S."/>
            <person name="Yandava C."/>
            <person name="Alvarado L."/>
            <person name="Wirth D."/>
            <person name="Volkman S."/>
            <person name="Hartl D."/>
        </authorList>
    </citation>
    <scope>NUCLEOTIDE SEQUENCE [LARGE SCALE GENOMIC DNA]</scope>
</reference>
<gene>
    <name evidence="3" type="ORF">PFHG_05543</name>
</gene>
<evidence type="ECO:0000259" key="1">
    <source>
        <dbReference type="Pfam" id="PF05424"/>
    </source>
</evidence>